<organism evidence="2 3">
    <name type="scientific">Sphaerotilus hippei</name>
    <dbReference type="NCBI Taxonomy" id="744406"/>
    <lineage>
        <taxon>Bacteria</taxon>
        <taxon>Pseudomonadati</taxon>
        <taxon>Pseudomonadota</taxon>
        <taxon>Betaproteobacteria</taxon>
        <taxon>Burkholderiales</taxon>
        <taxon>Sphaerotilaceae</taxon>
        <taxon>Sphaerotilus</taxon>
    </lineage>
</organism>
<feature type="chain" id="PRO_5016351973" description="Polyketide cyclase/dehydrase/lipid transport protein" evidence="1">
    <location>
        <begin position="29"/>
        <end position="142"/>
    </location>
</feature>
<reference evidence="2 3" key="1">
    <citation type="submission" date="2018-05" db="EMBL/GenBank/DDBJ databases">
        <title>Genomic Encyclopedia of Type Strains, Phase IV (KMG-IV): sequencing the most valuable type-strain genomes for metagenomic binning, comparative biology and taxonomic classification.</title>
        <authorList>
            <person name="Goeker M."/>
        </authorList>
    </citation>
    <scope>NUCLEOTIDE SEQUENCE [LARGE SCALE GENOMIC DNA]</scope>
    <source>
        <strain evidence="2 3">DSM 566</strain>
    </source>
</reference>
<gene>
    <name evidence="2" type="ORF">C7444_107110</name>
</gene>
<name>A0A318H0E2_9BURK</name>
<dbReference type="Gene3D" id="3.30.530.20">
    <property type="match status" value="1"/>
</dbReference>
<comment type="caution">
    <text evidence="2">The sequence shown here is derived from an EMBL/GenBank/DDBJ whole genome shotgun (WGS) entry which is preliminary data.</text>
</comment>
<sequence>MQREYAPMKSITRSVTIAAPAALVYAFASNPAHLPLWAPQFCPSVEYLDGQWVIESPEGLIDIRFARFNDLGILDHTVTLPCGTQLTNTMRVVGNGAGSEVLFTLFQHEDTPDEAFEDDADLAEDGLDHLRQTVERLLGVDA</sequence>
<accession>A0A318H0E2</accession>
<dbReference type="AlphaFoldDB" id="A0A318H0E2"/>
<dbReference type="Proteomes" id="UP000247811">
    <property type="component" value="Unassembled WGS sequence"/>
</dbReference>
<dbReference type="SUPFAM" id="SSF55961">
    <property type="entry name" value="Bet v1-like"/>
    <property type="match status" value="1"/>
</dbReference>
<keyword evidence="1" id="KW-0732">Signal</keyword>
<dbReference type="RefSeq" id="WP_211317512.1">
    <property type="nucleotide sequence ID" value="NZ_QJJS01000007.1"/>
</dbReference>
<dbReference type="InterPro" id="IPR023393">
    <property type="entry name" value="START-like_dom_sf"/>
</dbReference>
<dbReference type="Pfam" id="PF10604">
    <property type="entry name" value="Polyketide_cyc2"/>
    <property type="match status" value="1"/>
</dbReference>
<dbReference type="CDD" id="cd07812">
    <property type="entry name" value="SRPBCC"/>
    <property type="match status" value="1"/>
</dbReference>
<feature type="signal peptide" evidence="1">
    <location>
        <begin position="1"/>
        <end position="28"/>
    </location>
</feature>
<evidence type="ECO:0000313" key="2">
    <source>
        <dbReference type="EMBL" id="PXW96204.1"/>
    </source>
</evidence>
<evidence type="ECO:0000313" key="3">
    <source>
        <dbReference type="Proteomes" id="UP000247811"/>
    </source>
</evidence>
<dbReference type="EMBL" id="QJJS01000007">
    <property type="protein sequence ID" value="PXW96204.1"/>
    <property type="molecule type" value="Genomic_DNA"/>
</dbReference>
<protein>
    <recommendedName>
        <fullName evidence="4">Polyketide cyclase/dehydrase/lipid transport protein</fullName>
    </recommendedName>
</protein>
<keyword evidence="3" id="KW-1185">Reference proteome</keyword>
<evidence type="ECO:0000256" key="1">
    <source>
        <dbReference type="SAM" id="SignalP"/>
    </source>
</evidence>
<proteinExistence type="predicted"/>
<dbReference type="InterPro" id="IPR019587">
    <property type="entry name" value="Polyketide_cyclase/dehydratase"/>
</dbReference>
<evidence type="ECO:0008006" key="4">
    <source>
        <dbReference type="Google" id="ProtNLM"/>
    </source>
</evidence>